<organism evidence="1 2">
    <name type="scientific">Algibacter marinivivus</name>
    <dbReference type="NCBI Taxonomy" id="2100723"/>
    <lineage>
        <taxon>Bacteria</taxon>
        <taxon>Pseudomonadati</taxon>
        <taxon>Bacteroidota</taxon>
        <taxon>Flavobacteriia</taxon>
        <taxon>Flavobacteriales</taxon>
        <taxon>Flavobacteriaceae</taxon>
        <taxon>Algibacter</taxon>
    </lineage>
</organism>
<comment type="caution">
    <text evidence="1">The sequence shown here is derived from an EMBL/GenBank/DDBJ whole genome shotgun (WGS) entry which is preliminary data.</text>
</comment>
<dbReference type="OrthoDB" id="1138864at2"/>
<proteinExistence type="predicted"/>
<dbReference type="Proteomes" id="UP000245375">
    <property type="component" value="Unassembled WGS sequence"/>
</dbReference>
<dbReference type="EMBL" id="QFRI01000002">
    <property type="protein sequence ID" value="PWH82475.1"/>
    <property type="molecule type" value="Genomic_DNA"/>
</dbReference>
<accession>A0A2U2X3W5</accession>
<reference evidence="2" key="1">
    <citation type="submission" date="2018-05" db="EMBL/GenBank/DDBJ databases">
        <title>Algibacter marinivivus sp. nov., isolated from sample around a algae.</title>
        <authorList>
            <person name="Lu D."/>
        </authorList>
    </citation>
    <scope>NUCLEOTIDE SEQUENCE [LARGE SCALE GENOMIC DNA]</scope>
    <source>
        <strain evidence="2">ZY111</strain>
    </source>
</reference>
<name>A0A2U2X3W5_9FLAO</name>
<gene>
    <name evidence="1" type="ORF">DIS18_09485</name>
</gene>
<evidence type="ECO:0000313" key="2">
    <source>
        <dbReference type="Proteomes" id="UP000245375"/>
    </source>
</evidence>
<sequence length="201" mass="22835">MKSLFIILAFTFYFLPNSTFSQEKNIETQSVEIENLISFVVENYKKKEEGDSGIYNLIFLIQVSENGYSLEDEVVLKQGFKLLSKRLTEDDSISIIGYSGLNGVALEEESIKNLKKILYTLNNFKSSIKEFHPDGISLAYDYVNENFKEEAVNKVIMIRMPNSQNTAKTQNVSTVKKKKKNNAIVLTAITLLPEIISVLKD</sequence>
<keyword evidence="2" id="KW-1185">Reference proteome</keyword>
<protein>
    <recommendedName>
        <fullName evidence="3">VWFA domain-containing protein</fullName>
    </recommendedName>
</protein>
<dbReference type="RefSeq" id="WP_109352842.1">
    <property type="nucleotide sequence ID" value="NZ_QFRI01000002.1"/>
</dbReference>
<reference evidence="1 2" key="2">
    <citation type="submission" date="2018-05" db="EMBL/GenBank/DDBJ databases">
        <title>Algibacter marinivivus sp. nov., isolated from sample around a algae.</title>
        <authorList>
            <person name="Zhong X."/>
        </authorList>
    </citation>
    <scope>NUCLEOTIDE SEQUENCE [LARGE SCALE GENOMIC DNA]</scope>
    <source>
        <strain evidence="1 2">ZY111</strain>
    </source>
</reference>
<dbReference type="AlphaFoldDB" id="A0A2U2X3W5"/>
<evidence type="ECO:0000313" key="1">
    <source>
        <dbReference type="EMBL" id="PWH82475.1"/>
    </source>
</evidence>
<evidence type="ECO:0008006" key="3">
    <source>
        <dbReference type="Google" id="ProtNLM"/>
    </source>
</evidence>
<reference evidence="2" key="3">
    <citation type="submission" date="2018-05" db="EMBL/GenBank/DDBJ databases">
        <authorList>
            <person name="Lu D."/>
        </authorList>
    </citation>
    <scope>NUCLEOTIDE SEQUENCE [LARGE SCALE GENOMIC DNA]</scope>
    <source>
        <strain evidence="2">ZY111</strain>
    </source>
</reference>